<dbReference type="GO" id="GO:0016788">
    <property type="term" value="F:hydrolase activity, acting on ester bonds"/>
    <property type="evidence" value="ECO:0007669"/>
    <property type="project" value="InterPro"/>
</dbReference>
<protein>
    <submittedName>
        <fullName evidence="4">Uncharacterized protein</fullName>
    </submittedName>
</protein>
<feature type="signal peptide" evidence="3">
    <location>
        <begin position="1"/>
        <end position="24"/>
    </location>
</feature>
<comment type="caution">
    <text evidence="4">The sequence shown here is derived from an EMBL/GenBank/DDBJ whole genome shotgun (WGS) entry which is preliminary data.</text>
</comment>
<feature type="chain" id="PRO_5043329416" evidence="3">
    <location>
        <begin position="25"/>
        <end position="249"/>
    </location>
</feature>
<dbReference type="InterPro" id="IPR036514">
    <property type="entry name" value="SGNH_hydro_sf"/>
</dbReference>
<dbReference type="InterPro" id="IPR051058">
    <property type="entry name" value="GDSL_Est/Lipase"/>
</dbReference>
<keyword evidence="2" id="KW-0378">Hydrolase</keyword>
<accession>A0AAW1QC08</accession>
<evidence type="ECO:0000313" key="4">
    <source>
        <dbReference type="EMBL" id="KAK9818857.1"/>
    </source>
</evidence>
<organism evidence="4 5">
    <name type="scientific">Apatococcus lobatus</name>
    <dbReference type="NCBI Taxonomy" id="904363"/>
    <lineage>
        <taxon>Eukaryota</taxon>
        <taxon>Viridiplantae</taxon>
        <taxon>Chlorophyta</taxon>
        <taxon>core chlorophytes</taxon>
        <taxon>Trebouxiophyceae</taxon>
        <taxon>Chlorellales</taxon>
        <taxon>Chlorellaceae</taxon>
        <taxon>Apatococcus</taxon>
    </lineage>
</organism>
<gene>
    <name evidence="4" type="ORF">WJX74_001595</name>
</gene>
<keyword evidence="5" id="KW-1185">Reference proteome</keyword>
<dbReference type="EMBL" id="JALJOS010000053">
    <property type="protein sequence ID" value="KAK9818857.1"/>
    <property type="molecule type" value="Genomic_DNA"/>
</dbReference>
<reference evidence="4 5" key="1">
    <citation type="journal article" date="2024" name="Nat. Commun.">
        <title>Phylogenomics reveals the evolutionary origins of lichenization in chlorophyte algae.</title>
        <authorList>
            <person name="Puginier C."/>
            <person name="Libourel C."/>
            <person name="Otte J."/>
            <person name="Skaloud P."/>
            <person name="Haon M."/>
            <person name="Grisel S."/>
            <person name="Petersen M."/>
            <person name="Berrin J.G."/>
            <person name="Delaux P.M."/>
            <person name="Dal Grande F."/>
            <person name="Keller J."/>
        </authorList>
    </citation>
    <scope>NUCLEOTIDE SEQUENCE [LARGE SCALE GENOMIC DNA]</scope>
    <source>
        <strain evidence="4 5">SAG 2145</strain>
    </source>
</reference>
<name>A0AAW1QC08_9CHLO</name>
<dbReference type="Proteomes" id="UP001438707">
    <property type="component" value="Unassembled WGS sequence"/>
</dbReference>
<evidence type="ECO:0000256" key="1">
    <source>
        <dbReference type="ARBA" id="ARBA00008668"/>
    </source>
</evidence>
<evidence type="ECO:0000256" key="3">
    <source>
        <dbReference type="SAM" id="SignalP"/>
    </source>
</evidence>
<proteinExistence type="inferred from homology"/>
<dbReference type="SUPFAM" id="SSF52266">
    <property type="entry name" value="SGNH hydrolase"/>
    <property type="match status" value="1"/>
</dbReference>
<evidence type="ECO:0000256" key="2">
    <source>
        <dbReference type="ARBA" id="ARBA00022801"/>
    </source>
</evidence>
<comment type="similarity">
    <text evidence="1">Belongs to the 'GDSL' lipolytic enzyme family.</text>
</comment>
<evidence type="ECO:0000313" key="5">
    <source>
        <dbReference type="Proteomes" id="UP001438707"/>
    </source>
</evidence>
<dbReference type="PANTHER" id="PTHR45648">
    <property type="entry name" value="GDSL LIPASE/ACYLHYDROLASE FAMILY PROTEIN (AFU_ORTHOLOGUE AFUA_4G14700)"/>
    <property type="match status" value="1"/>
</dbReference>
<dbReference type="Pfam" id="PF00657">
    <property type="entry name" value="Lipase_GDSL"/>
    <property type="match status" value="1"/>
</dbReference>
<dbReference type="AlphaFoldDB" id="A0AAW1QC08"/>
<sequence length="249" mass="26202">MFLTKTGLALLLFFTILAAGPAEASLIVFGDSYSDAGTSGHGVHQAIHAALTTVQLDVGTYPLAPYREGRCSNGLVWTEIAAANLGLELESFATANAGSGAVPTQLYIPAPFGGQITEGEFQIPNTLQQAQAYLALKAGVIMPADIVLIFIGTNDYMFSQPPGNYTQPPITQVITAIIQTMDLCYHAGARRFVLVNVPPLWTLPALPGPNPFGPNTTVQDEALSNAWFEQCVPGHNAALAGVAAGYAKL</sequence>
<dbReference type="PANTHER" id="PTHR45648:SF22">
    <property type="entry name" value="GDSL LIPASE_ACYLHYDROLASE FAMILY PROTEIN (AFU_ORTHOLOGUE AFUA_4G14700)"/>
    <property type="match status" value="1"/>
</dbReference>
<dbReference type="Gene3D" id="3.40.50.1110">
    <property type="entry name" value="SGNH hydrolase"/>
    <property type="match status" value="1"/>
</dbReference>
<dbReference type="InterPro" id="IPR001087">
    <property type="entry name" value="GDSL"/>
</dbReference>
<keyword evidence="3" id="KW-0732">Signal</keyword>